<dbReference type="PANTHER" id="PTHR39313:SF1">
    <property type="entry name" value="IM:7138239"/>
    <property type="match status" value="1"/>
</dbReference>
<reference evidence="1" key="3">
    <citation type="submission" date="2025-09" db="UniProtKB">
        <authorList>
            <consortium name="Ensembl"/>
        </authorList>
    </citation>
    <scope>IDENTIFICATION</scope>
</reference>
<gene>
    <name evidence="1" type="primary">pnhd</name>
</gene>
<protein>
    <recommendedName>
        <fullName evidence="3">Im:7138239</fullName>
    </recommendedName>
</protein>
<dbReference type="Ensembl" id="ENSDCDT00010001744.1">
    <property type="protein sequence ID" value="ENSDCDP00010001674.1"/>
    <property type="gene ID" value="ENSDCDG00010000865.1"/>
</dbReference>
<evidence type="ECO:0008006" key="3">
    <source>
        <dbReference type="Google" id="ProtNLM"/>
    </source>
</evidence>
<dbReference type="GeneTree" id="ENSGT00390000005847"/>
<reference evidence="1" key="2">
    <citation type="submission" date="2025-08" db="UniProtKB">
        <authorList>
            <consortium name="Ensembl"/>
        </authorList>
    </citation>
    <scope>IDENTIFICATION</scope>
</reference>
<dbReference type="AlphaFoldDB" id="A0AAY3ZYU4"/>
<evidence type="ECO:0000313" key="2">
    <source>
        <dbReference type="Proteomes" id="UP000694580"/>
    </source>
</evidence>
<name>A0AAY3ZYU4_9TELE</name>
<keyword evidence="2" id="KW-1185">Reference proteome</keyword>
<dbReference type="PANTHER" id="PTHR39313">
    <property type="entry name" value="IM:7138239"/>
    <property type="match status" value="1"/>
</dbReference>
<reference evidence="1 2" key="1">
    <citation type="submission" date="2020-06" db="EMBL/GenBank/DDBJ databases">
        <authorList>
            <consortium name="Wellcome Sanger Institute Data Sharing"/>
        </authorList>
    </citation>
    <scope>NUCLEOTIDE SEQUENCE [LARGE SCALE GENOMIC DNA]</scope>
</reference>
<sequence>VSWLVGYHLAECRINTFPSACVLPKHRNLFTERACCRRQSHFVYVGQDISGSPVNVDVGTCRAHCGGTYDAGLLGYSRHSSMLDFLRSKKVPSHPCSDDHAALAPSCGVTSTCQPTGLRVSRVMLLDGLREVEVIEDCHCEARMSQCLRVPALKTYHPDTPYETVVDAGKCAAPKTEKAGFSCVPTKFDAALVETPNKVELVQTVEACNMEESCYRVPYVEYYYEVTYSTDGVRKEMVKEIDVGRCLGSCTPGNRCLLRNSSDPEGCLLWAEGSGNTCIPQGYESHTFLNQHGQIRTVLAITSCVCQP</sequence>
<evidence type="ECO:0000313" key="1">
    <source>
        <dbReference type="Ensembl" id="ENSDCDP00010001674.1"/>
    </source>
</evidence>
<dbReference type="Proteomes" id="UP000694580">
    <property type="component" value="Chromosome 4"/>
</dbReference>
<organism evidence="1 2">
    <name type="scientific">Denticeps clupeoides</name>
    <name type="common">denticle herring</name>
    <dbReference type="NCBI Taxonomy" id="299321"/>
    <lineage>
        <taxon>Eukaryota</taxon>
        <taxon>Metazoa</taxon>
        <taxon>Chordata</taxon>
        <taxon>Craniata</taxon>
        <taxon>Vertebrata</taxon>
        <taxon>Euteleostomi</taxon>
        <taxon>Actinopterygii</taxon>
        <taxon>Neopterygii</taxon>
        <taxon>Teleostei</taxon>
        <taxon>Clupei</taxon>
        <taxon>Clupeiformes</taxon>
        <taxon>Denticipitoidei</taxon>
        <taxon>Denticipitidae</taxon>
        <taxon>Denticeps</taxon>
    </lineage>
</organism>
<accession>A0AAY3ZYU4</accession>
<proteinExistence type="predicted"/>